<proteinExistence type="predicted"/>
<dbReference type="Proteomes" id="UP000279833">
    <property type="component" value="Unassembled WGS sequence"/>
</dbReference>
<accession>A0A183KXG0</accession>
<dbReference type="WBParaSite" id="SCUD_0001975901-mRNA-1">
    <property type="protein sequence ID" value="SCUD_0001975901-mRNA-1"/>
    <property type="gene ID" value="SCUD_0001975901"/>
</dbReference>
<evidence type="ECO:0000313" key="3">
    <source>
        <dbReference type="WBParaSite" id="SCUD_0001975901-mRNA-1"/>
    </source>
</evidence>
<protein>
    <submittedName>
        <fullName evidence="3">Secreted protein</fullName>
    </submittedName>
</protein>
<reference evidence="1 2" key="2">
    <citation type="submission" date="2018-11" db="EMBL/GenBank/DDBJ databases">
        <authorList>
            <consortium name="Pathogen Informatics"/>
        </authorList>
    </citation>
    <scope>NUCLEOTIDE SEQUENCE [LARGE SCALE GENOMIC DNA]</scope>
    <source>
        <strain evidence="1">Dakar</strain>
        <strain evidence="2">Dakar, Senegal</strain>
    </source>
</reference>
<evidence type="ECO:0000313" key="1">
    <source>
        <dbReference type="EMBL" id="VDP70157.1"/>
    </source>
</evidence>
<sequence>ECGSPPKFAFVLIARTSRAETKKTCPSASVRVHTFNSSTRNATQRCRCCSRTSLIYSISFAEASQRLLMIKIFGLDNF</sequence>
<organism evidence="3">
    <name type="scientific">Schistosoma curassoni</name>
    <dbReference type="NCBI Taxonomy" id="6186"/>
    <lineage>
        <taxon>Eukaryota</taxon>
        <taxon>Metazoa</taxon>
        <taxon>Spiralia</taxon>
        <taxon>Lophotrochozoa</taxon>
        <taxon>Platyhelminthes</taxon>
        <taxon>Trematoda</taxon>
        <taxon>Digenea</taxon>
        <taxon>Strigeidida</taxon>
        <taxon>Schistosomatoidea</taxon>
        <taxon>Schistosomatidae</taxon>
        <taxon>Schistosoma</taxon>
    </lineage>
</organism>
<reference evidence="3" key="1">
    <citation type="submission" date="2016-06" db="UniProtKB">
        <authorList>
            <consortium name="WormBaseParasite"/>
        </authorList>
    </citation>
    <scope>IDENTIFICATION</scope>
</reference>
<gene>
    <name evidence="1" type="ORF">SCUD_LOCUS19757</name>
</gene>
<keyword evidence="2" id="KW-1185">Reference proteome</keyword>
<name>A0A183KXG0_9TREM</name>
<dbReference type="AlphaFoldDB" id="A0A183KXG0"/>
<dbReference type="EMBL" id="UZAK01043075">
    <property type="protein sequence ID" value="VDP70157.1"/>
    <property type="molecule type" value="Genomic_DNA"/>
</dbReference>
<evidence type="ECO:0000313" key="2">
    <source>
        <dbReference type="Proteomes" id="UP000279833"/>
    </source>
</evidence>